<proteinExistence type="predicted"/>
<accession>A0A0F5V8J3</accession>
<dbReference type="Proteomes" id="UP000033633">
    <property type="component" value="Unassembled WGS sequence"/>
</dbReference>
<organism evidence="2 3">
    <name type="scientific">Photobacterium halotolerans</name>
    <dbReference type="NCBI Taxonomy" id="265726"/>
    <lineage>
        <taxon>Bacteria</taxon>
        <taxon>Pseudomonadati</taxon>
        <taxon>Pseudomonadota</taxon>
        <taxon>Gammaproteobacteria</taxon>
        <taxon>Vibrionales</taxon>
        <taxon>Vibrionaceae</taxon>
        <taxon>Photobacterium</taxon>
    </lineage>
</organism>
<name>A0A0F5V8J3_9GAMM</name>
<dbReference type="STRING" id="265726.KY46_21735"/>
<keyword evidence="3" id="KW-1185">Reference proteome</keyword>
<feature type="region of interest" description="Disordered" evidence="1">
    <location>
        <begin position="1"/>
        <end position="50"/>
    </location>
</feature>
<sequence>MGDIFGSNSGDSGVSDSSYQQQQESEQNTYSQRTMAQMRDTQAQYERTQQSMALDLARNSGDNPQAMLDTMVEMKDNQRRMDELAAKIQDNVSDFNQHDFNDMRERRKNGQTDAQIANSYATNASFVNRRINGK</sequence>
<gene>
    <name evidence="2" type="ORF">KY46_21735</name>
</gene>
<feature type="compositionally biased region" description="Polar residues" evidence="1">
    <location>
        <begin position="33"/>
        <end position="50"/>
    </location>
</feature>
<evidence type="ECO:0000256" key="1">
    <source>
        <dbReference type="SAM" id="MobiDB-lite"/>
    </source>
</evidence>
<comment type="caution">
    <text evidence="2">The sequence shown here is derived from an EMBL/GenBank/DDBJ whole genome shotgun (WGS) entry which is preliminary data.</text>
</comment>
<dbReference type="RefSeq" id="WP_046222630.1">
    <property type="nucleotide sequence ID" value="NZ_JWYV01000044.1"/>
</dbReference>
<dbReference type="PATRIC" id="fig|265726.11.peg.3686"/>
<evidence type="ECO:0000313" key="2">
    <source>
        <dbReference type="EMBL" id="KKC97834.1"/>
    </source>
</evidence>
<dbReference type="OrthoDB" id="9906551at2"/>
<feature type="compositionally biased region" description="Low complexity" evidence="1">
    <location>
        <begin position="1"/>
        <end position="32"/>
    </location>
</feature>
<evidence type="ECO:0000313" key="3">
    <source>
        <dbReference type="Proteomes" id="UP000033633"/>
    </source>
</evidence>
<dbReference type="AlphaFoldDB" id="A0A0F5V8J3"/>
<reference evidence="2 3" key="1">
    <citation type="submission" date="2014-12" db="EMBL/GenBank/DDBJ databases">
        <title>Mercury Reductase activity and rhizosphere competence traits in the genome of root associated Photobacterium halotolerans MELD1.</title>
        <authorList>
            <person name="Mathew D.C."/>
            <person name="Huang C.-C."/>
        </authorList>
    </citation>
    <scope>NUCLEOTIDE SEQUENCE [LARGE SCALE GENOMIC DNA]</scope>
    <source>
        <strain evidence="2 3">MELD1</strain>
    </source>
</reference>
<dbReference type="EMBL" id="JWYV01000044">
    <property type="protein sequence ID" value="KKC97834.1"/>
    <property type="molecule type" value="Genomic_DNA"/>
</dbReference>
<protein>
    <submittedName>
        <fullName evidence="2">Uncharacterized protein</fullName>
    </submittedName>
</protein>